<dbReference type="Proteomes" id="UP000060487">
    <property type="component" value="Unassembled WGS sequence"/>
</dbReference>
<feature type="transmembrane region" description="Helical" evidence="1">
    <location>
        <begin position="340"/>
        <end position="358"/>
    </location>
</feature>
<feature type="transmembrane region" description="Helical" evidence="1">
    <location>
        <begin position="370"/>
        <end position="391"/>
    </location>
</feature>
<dbReference type="InterPro" id="IPR018674">
    <property type="entry name" value="DUF2142_membrane"/>
</dbReference>
<organism evidence="2 3">
    <name type="scientific">Candidatus Magnetominusculus xianensis</name>
    <dbReference type="NCBI Taxonomy" id="1748249"/>
    <lineage>
        <taxon>Bacteria</taxon>
        <taxon>Pseudomonadati</taxon>
        <taxon>Nitrospirota</taxon>
        <taxon>Nitrospiria</taxon>
        <taxon>Nitrospirales</taxon>
        <taxon>Nitrospiraceae</taxon>
        <taxon>Candidatus Magnetominusculus</taxon>
    </lineage>
</organism>
<feature type="transmembrane region" description="Helical" evidence="1">
    <location>
        <begin position="12"/>
        <end position="32"/>
    </location>
</feature>
<proteinExistence type="predicted"/>
<feature type="transmembrane region" description="Helical" evidence="1">
    <location>
        <begin position="167"/>
        <end position="186"/>
    </location>
</feature>
<feature type="transmembrane region" description="Helical" evidence="1">
    <location>
        <begin position="257"/>
        <end position="275"/>
    </location>
</feature>
<dbReference type="Pfam" id="PF09913">
    <property type="entry name" value="DUF2142"/>
    <property type="match status" value="1"/>
</dbReference>
<feature type="transmembrane region" description="Helical" evidence="1">
    <location>
        <begin position="406"/>
        <end position="428"/>
    </location>
</feature>
<dbReference type="EMBL" id="LNQR01000081">
    <property type="protein sequence ID" value="KWT82952.1"/>
    <property type="molecule type" value="Genomic_DNA"/>
</dbReference>
<protein>
    <submittedName>
        <fullName evidence="2">Membrane protein</fullName>
    </submittedName>
</protein>
<feature type="transmembrane region" description="Helical" evidence="1">
    <location>
        <begin position="219"/>
        <end position="245"/>
    </location>
</feature>
<accession>A0ABR5SDD8</accession>
<name>A0ABR5SDD8_9BACT</name>
<comment type="caution">
    <text evidence="2">The sequence shown here is derived from an EMBL/GenBank/DDBJ whole genome shotgun (WGS) entry which is preliminary data.</text>
</comment>
<keyword evidence="1" id="KW-0472">Membrane</keyword>
<dbReference type="RefSeq" id="WP_236861704.1">
    <property type="nucleotide sequence ID" value="NZ_LNQR01000081.1"/>
</dbReference>
<feature type="transmembrane region" description="Helical" evidence="1">
    <location>
        <begin position="435"/>
        <end position="458"/>
    </location>
</feature>
<keyword evidence="1" id="KW-1133">Transmembrane helix</keyword>
<evidence type="ECO:0000313" key="2">
    <source>
        <dbReference type="EMBL" id="KWT82952.1"/>
    </source>
</evidence>
<keyword evidence="3" id="KW-1185">Reference proteome</keyword>
<sequence>MTTENTGYVPEKVFLILGIVFGLLFVFVVPPFQAPDETNHFYRSYQLSEGRALAERRGGDVGGMLPESLIKTAKTLSKDIPGHPENKQEVSEIIEAFKIPIDEGRRAFINFHYTVLYSPVPFIPQAAAIYAGRHSGFTVLWLVYAGRAANLFVWICLMYLSIRTAPAYKWLFVFLALMPLSLFQGASLSADSFTNAVCFLFTATALRAASDKENLKKNLLILFLLSLPLTMSKHAYFPLLLCFFLIPKTFFPSVRSYRAAFAVLFIVNLSLNLWWSSKVDYLVVAYNNGLDVSPERQLSYVLGHPFTFAETFIRTIVRQCQLGWYTVVGKMGWLDTNMPVVYQASYVWLLALSALFSAPEPLKVSTTKKLVIFTAILSCVLLFSTSEYLIWTPVGSPYIDGLQPRYVIPLLPLLFILLSNNIFGHLLVKRHLVELFLGAYLLFSLMLALFVIVVRYYVQIE</sequence>
<feature type="transmembrane region" description="Helical" evidence="1">
    <location>
        <begin position="139"/>
        <end position="160"/>
    </location>
</feature>
<evidence type="ECO:0000313" key="3">
    <source>
        <dbReference type="Proteomes" id="UP000060487"/>
    </source>
</evidence>
<evidence type="ECO:0000256" key="1">
    <source>
        <dbReference type="SAM" id="Phobius"/>
    </source>
</evidence>
<reference evidence="2 3" key="1">
    <citation type="submission" date="2015-11" db="EMBL/GenBank/DDBJ databases">
        <authorList>
            <person name="Lin W."/>
        </authorList>
    </citation>
    <scope>NUCLEOTIDE SEQUENCE [LARGE SCALE GENOMIC DNA]</scope>
    <source>
        <strain evidence="2 3">HCH-1</strain>
    </source>
</reference>
<gene>
    <name evidence="2" type="ORF">ASN18_2313</name>
</gene>
<keyword evidence="1" id="KW-0812">Transmembrane</keyword>